<dbReference type="GO" id="GO:0003677">
    <property type="term" value="F:DNA binding"/>
    <property type="evidence" value="ECO:0007669"/>
    <property type="project" value="UniProtKB-KW"/>
</dbReference>
<feature type="domain" description="HTH lysR-type" evidence="6">
    <location>
        <begin position="4"/>
        <end position="61"/>
    </location>
</feature>
<dbReference type="STRING" id="1305731.GCA_000934705_01084"/>
<evidence type="ECO:0000313" key="8">
    <source>
        <dbReference type="Proteomes" id="UP000050416"/>
    </source>
</evidence>
<evidence type="ECO:0000256" key="1">
    <source>
        <dbReference type="ARBA" id="ARBA00009437"/>
    </source>
</evidence>
<dbReference type="InterPro" id="IPR000847">
    <property type="entry name" value="LysR_HTH_N"/>
</dbReference>
<name>A0A0P7ZEI7_9GAMM</name>
<dbReference type="InterPro" id="IPR036390">
    <property type="entry name" value="WH_DNA-bd_sf"/>
</dbReference>
<dbReference type="PANTHER" id="PTHR30293:SF2">
    <property type="entry name" value="TRANSCRIPTIONAL ACTIVATOR PROTEIN NHAR"/>
    <property type="match status" value="1"/>
</dbReference>
<sequence>MNQLNLRHLYYFWVISQEGSIAKASEVLDLAPQTLSGQLATFEDSVGGQLFSRERRRLVLTELGQLVQSYANDIFALTGELSETLRLAPSDRPLSLAVGVSASIHKLIAFQLLQPALKLNRRMKLDCRTGRAEDLLLSLKRKELDLVLTDRMPQSEEVEDRFAVHPISSSTISLFAAPELATRLRDEFPASLNRQPLLANAIDAPYFQKLMNWLTISNVRMDVVARVDDSALIKVFGREGLGVFAAPTAIKDEVCRQYQVEEIAPVKAVTDQLYAITRNRKAAHEGVRAICGSEPSGDFE</sequence>
<dbReference type="EMBL" id="LJZQ01000024">
    <property type="protein sequence ID" value="KPQ27683.1"/>
    <property type="molecule type" value="Genomic_DNA"/>
</dbReference>
<dbReference type="PROSITE" id="PS50931">
    <property type="entry name" value="HTH_LYSR"/>
    <property type="match status" value="1"/>
</dbReference>
<dbReference type="OrthoDB" id="464481at2"/>
<evidence type="ECO:0000256" key="4">
    <source>
        <dbReference type="ARBA" id="ARBA00023159"/>
    </source>
</evidence>
<dbReference type="AlphaFoldDB" id="A0A0P7ZEI7"/>
<evidence type="ECO:0000256" key="2">
    <source>
        <dbReference type="ARBA" id="ARBA00023015"/>
    </source>
</evidence>
<proteinExistence type="inferred from homology"/>
<evidence type="ECO:0000256" key="3">
    <source>
        <dbReference type="ARBA" id="ARBA00023125"/>
    </source>
</evidence>
<evidence type="ECO:0000259" key="6">
    <source>
        <dbReference type="PROSITE" id="PS50931"/>
    </source>
</evidence>
<dbReference type="SUPFAM" id="SSF46785">
    <property type="entry name" value="Winged helix' DNA-binding domain"/>
    <property type="match status" value="1"/>
</dbReference>
<comment type="caution">
    <text evidence="7">The sequence shown here is derived from an EMBL/GenBank/DDBJ whole genome shotgun (WGS) entry which is preliminary data.</text>
</comment>
<gene>
    <name evidence="7" type="primary">nhaR-2</name>
    <name evidence="7" type="ORF">HLUCCX14_13755</name>
</gene>
<dbReference type="Proteomes" id="UP000050416">
    <property type="component" value="Unassembled WGS sequence"/>
</dbReference>
<evidence type="ECO:0000313" key="7">
    <source>
        <dbReference type="EMBL" id="KPQ27683.1"/>
    </source>
</evidence>
<reference evidence="7 8" key="1">
    <citation type="submission" date="2015-09" db="EMBL/GenBank/DDBJ databases">
        <title>Identification and resolution of microdiversity through metagenomic sequencing of parallel consortia.</title>
        <authorList>
            <person name="Nelson W.C."/>
            <person name="Romine M.F."/>
            <person name="Lindemann S.R."/>
        </authorList>
    </citation>
    <scope>NUCLEOTIDE SEQUENCE [LARGE SCALE GENOMIC DNA]</scope>
    <source>
        <strain evidence="7">HL-55</strain>
    </source>
</reference>
<protein>
    <submittedName>
        <fullName evidence="7">LysR family transcriptional regulator, transcriptional activator of nhaA</fullName>
    </submittedName>
</protein>
<keyword evidence="2" id="KW-0805">Transcription regulation</keyword>
<dbReference type="GO" id="GO:2000142">
    <property type="term" value="P:regulation of DNA-templated transcription initiation"/>
    <property type="evidence" value="ECO:0007669"/>
    <property type="project" value="TreeGrafter"/>
</dbReference>
<dbReference type="Gene3D" id="1.10.10.10">
    <property type="entry name" value="Winged helix-like DNA-binding domain superfamily/Winged helix DNA-binding domain"/>
    <property type="match status" value="1"/>
</dbReference>
<dbReference type="PATRIC" id="fig|1305731.5.peg.1228"/>
<accession>A0A0P7ZEI7</accession>
<dbReference type="Pfam" id="PF00126">
    <property type="entry name" value="HTH_1"/>
    <property type="match status" value="1"/>
</dbReference>
<dbReference type="PANTHER" id="PTHR30293">
    <property type="entry name" value="TRANSCRIPTIONAL REGULATORY PROTEIN NAC-RELATED"/>
    <property type="match status" value="1"/>
</dbReference>
<comment type="similarity">
    <text evidence="1">Belongs to the LysR transcriptional regulatory family.</text>
</comment>
<dbReference type="GO" id="GO:0003700">
    <property type="term" value="F:DNA-binding transcription factor activity"/>
    <property type="evidence" value="ECO:0007669"/>
    <property type="project" value="InterPro"/>
</dbReference>
<evidence type="ECO:0000256" key="5">
    <source>
        <dbReference type="ARBA" id="ARBA00023163"/>
    </source>
</evidence>
<keyword evidence="5" id="KW-0804">Transcription</keyword>
<dbReference type="Pfam" id="PF03466">
    <property type="entry name" value="LysR_substrate"/>
    <property type="match status" value="1"/>
</dbReference>
<dbReference type="Gene3D" id="3.40.190.290">
    <property type="match status" value="1"/>
</dbReference>
<keyword evidence="3" id="KW-0238">DNA-binding</keyword>
<dbReference type="SUPFAM" id="SSF53850">
    <property type="entry name" value="Periplasmic binding protein-like II"/>
    <property type="match status" value="1"/>
</dbReference>
<dbReference type="InterPro" id="IPR005119">
    <property type="entry name" value="LysR_subst-bd"/>
</dbReference>
<dbReference type="InterPro" id="IPR036388">
    <property type="entry name" value="WH-like_DNA-bd_sf"/>
</dbReference>
<organism evidence="7 8">
    <name type="scientific">Marinobacter excellens HL-55</name>
    <dbReference type="NCBI Taxonomy" id="1305731"/>
    <lineage>
        <taxon>Bacteria</taxon>
        <taxon>Pseudomonadati</taxon>
        <taxon>Pseudomonadota</taxon>
        <taxon>Gammaproteobacteria</taxon>
        <taxon>Pseudomonadales</taxon>
        <taxon>Marinobacteraceae</taxon>
        <taxon>Marinobacter</taxon>
    </lineage>
</organism>
<keyword evidence="4" id="KW-0010">Activator</keyword>